<feature type="transmembrane region" description="Helical" evidence="5">
    <location>
        <begin position="211"/>
        <end position="231"/>
    </location>
</feature>
<comment type="caution">
    <text evidence="7">The sequence shown here is derived from an EMBL/GenBank/DDBJ whole genome shotgun (WGS) entry which is preliminary data.</text>
</comment>
<dbReference type="PANTHER" id="PTHR11432:SF3">
    <property type="entry name" value="NADH-UBIQUINONE OXIDOREDUCTASE CHAIN 1"/>
    <property type="match status" value="1"/>
</dbReference>
<dbReference type="PROSITE" id="PS00667">
    <property type="entry name" value="COMPLEX1_ND1_1"/>
    <property type="match status" value="1"/>
</dbReference>
<feature type="transmembrane region" description="Helical" evidence="5">
    <location>
        <begin position="135"/>
        <end position="157"/>
    </location>
</feature>
<feature type="transmembrane region" description="Helical" evidence="5">
    <location>
        <begin position="260"/>
        <end position="286"/>
    </location>
</feature>
<feature type="transmembrane region" description="Helical" evidence="5">
    <location>
        <begin position="97"/>
        <end position="115"/>
    </location>
</feature>
<sequence>MTLTEICRTIVQWLGVPAEYQESATQILLAIVDAIIIFTFLMVAVLVIVYAFRKVIGFIQARLGPRYTGPRGIFQTIADAIKLLGKEDIIPAAADKLAFNLAPFIVFLPAFLVYLTIPFGDPKSGWQVRDLNIGVLYLVAITSITVIGIVTAGWASGNKWAVLGAMRSGAQLVSYEVPMTLVVLVPVLMAGSLKLSEIVENQGEWFWQWHVFQMFPLGLVAFVLYFICALAETNQTPFDLPEAESELVAGYHVEYSGMKFALFFLAEFGNTVAISAIATHLFLGGWKAPLPFLPDTGVWSAFWFFLKVSVIVFLTFWVRGTLPRVRIDQLMELGWKVLLPAGLLCVTLVGLIISVRP</sequence>
<evidence type="ECO:0000313" key="8">
    <source>
        <dbReference type="Proteomes" id="UP001204798"/>
    </source>
</evidence>
<evidence type="ECO:0000256" key="1">
    <source>
        <dbReference type="ARBA" id="ARBA00004141"/>
    </source>
</evidence>
<accession>A0ABT2EL03</accession>
<keyword evidence="5 6" id="KW-0520">NAD</keyword>
<protein>
    <recommendedName>
        <fullName evidence="5">NADH-quinone oxidoreductase subunit H</fullName>
        <ecNumber evidence="5">7.1.1.-</ecNumber>
    </recommendedName>
    <alternativeName>
        <fullName evidence="5">NADH dehydrogenase I subunit H</fullName>
    </alternativeName>
    <alternativeName>
        <fullName evidence="5">NDH-1 subunit H</fullName>
    </alternativeName>
</protein>
<keyword evidence="5" id="KW-0874">Quinone</keyword>
<comment type="similarity">
    <text evidence="5 6">Belongs to the complex I subunit 1 family.</text>
</comment>
<comment type="subcellular location">
    <subcellularLocation>
        <location evidence="5 6">Cell membrane</location>
        <topology evidence="5 6">Multi-pass membrane protein</topology>
    </subcellularLocation>
    <subcellularLocation>
        <location evidence="1">Membrane</location>
        <topology evidence="1">Multi-pass membrane protein</topology>
    </subcellularLocation>
</comment>
<keyword evidence="2 5" id="KW-0812">Transmembrane</keyword>
<evidence type="ECO:0000256" key="3">
    <source>
        <dbReference type="ARBA" id="ARBA00022989"/>
    </source>
</evidence>
<dbReference type="PANTHER" id="PTHR11432">
    <property type="entry name" value="NADH DEHYDROGENASE SUBUNIT 1"/>
    <property type="match status" value="1"/>
</dbReference>
<dbReference type="PROSITE" id="PS00668">
    <property type="entry name" value="COMPLEX1_ND1_2"/>
    <property type="match status" value="1"/>
</dbReference>
<evidence type="ECO:0000256" key="4">
    <source>
        <dbReference type="ARBA" id="ARBA00023136"/>
    </source>
</evidence>
<evidence type="ECO:0000256" key="5">
    <source>
        <dbReference type="HAMAP-Rule" id="MF_01350"/>
    </source>
</evidence>
<feature type="transmembrane region" description="Helical" evidence="5">
    <location>
        <begin position="298"/>
        <end position="317"/>
    </location>
</feature>
<keyword evidence="5" id="KW-1003">Cell membrane</keyword>
<keyword evidence="5" id="KW-0830">Ubiquinone</keyword>
<comment type="subunit">
    <text evidence="5">NDH-1 is composed of 14 different subunits. Subunits NuoA, H, J, K, L, M, N constitute the membrane sector of the complex.</text>
</comment>
<organism evidence="7 8">
    <name type="scientific">Candidatus Fervidibacter sacchari</name>
    <dbReference type="NCBI Taxonomy" id="1448929"/>
    <lineage>
        <taxon>Bacteria</taxon>
        <taxon>Candidatus Fervidibacterota</taxon>
        <taxon>Candidatus Fervidibacter</taxon>
    </lineage>
</organism>
<dbReference type="EMBL" id="JANUCP010000002">
    <property type="protein sequence ID" value="MCS3918612.1"/>
    <property type="molecule type" value="Genomic_DNA"/>
</dbReference>
<keyword evidence="4 5" id="KW-0472">Membrane</keyword>
<dbReference type="HAMAP" id="MF_01350">
    <property type="entry name" value="NDH1_NuoH"/>
    <property type="match status" value="1"/>
</dbReference>
<dbReference type="EC" id="7.1.1.-" evidence="5"/>
<dbReference type="Proteomes" id="UP001204798">
    <property type="component" value="Unassembled WGS sequence"/>
</dbReference>
<feature type="transmembrane region" description="Helical" evidence="5">
    <location>
        <begin position="27"/>
        <end position="52"/>
    </location>
</feature>
<feature type="transmembrane region" description="Helical" evidence="5">
    <location>
        <begin position="337"/>
        <end position="355"/>
    </location>
</feature>
<evidence type="ECO:0000256" key="6">
    <source>
        <dbReference type="RuleBase" id="RU000471"/>
    </source>
</evidence>
<name>A0ABT2EL03_9BACT</name>
<gene>
    <name evidence="5" type="primary">nuoH</name>
    <name evidence="7" type="ORF">M2350_001012</name>
</gene>
<keyword evidence="5" id="KW-1278">Translocase</keyword>
<dbReference type="RefSeq" id="WP_259094585.1">
    <property type="nucleotide sequence ID" value="NZ_CP130454.1"/>
</dbReference>
<evidence type="ECO:0000313" key="7">
    <source>
        <dbReference type="EMBL" id="MCS3918612.1"/>
    </source>
</evidence>
<feature type="transmembrane region" description="Helical" evidence="5">
    <location>
        <begin position="169"/>
        <end position="191"/>
    </location>
</feature>
<dbReference type="NCBIfam" id="NF004741">
    <property type="entry name" value="PRK06076.1-2"/>
    <property type="match status" value="1"/>
</dbReference>
<reference evidence="7 8" key="1">
    <citation type="submission" date="2022-08" db="EMBL/GenBank/DDBJ databases">
        <title>Bacterial and archaeal communities from various locations to study Microbial Dark Matter (Phase II).</title>
        <authorList>
            <person name="Stepanauskas R."/>
        </authorList>
    </citation>
    <scope>NUCLEOTIDE SEQUENCE [LARGE SCALE GENOMIC DNA]</scope>
    <source>
        <strain evidence="7 8">PD1</strain>
    </source>
</reference>
<evidence type="ECO:0000256" key="2">
    <source>
        <dbReference type="ARBA" id="ARBA00022692"/>
    </source>
</evidence>
<dbReference type="Pfam" id="PF00146">
    <property type="entry name" value="NADHdh"/>
    <property type="match status" value="1"/>
</dbReference>
<comment type="function">
    <text evidence="5">NDH-1 shuttles electrons from NADH, via FMN and iron-sulfur (Fe-S) centers, to quinones in the respiratory chain. The immediate electron acceptor for the enzyme in this species is believed to be ubiquinone. Couples the redox reaction to proton translocation (for every two electrons transferred, four hydrogen ions are translocated across the cytoplasmic membrane), and thus conserves the redox energy in a proton gradient. This subunit may bind ubiquinone.</text>
</comment>
<dbReference type="InterPro" id="IPR018086">
    <property type="entry name" value="NADH_UbQ_OxRdtase_su1_CS"/>
</dbReference>
<proteinExistence type="inferred from homology"/>
<keyword evidence="8" id="KW-1185">Reference proteome</keyword>
<dbReference type="InterPro" id="IPR001694">
    <property type="entry name" value="NADH_UbQ_OxRdtase_su1/FPO"/>
</dbReference>
<keyword evidence="3 5" id="KW-1133">Transmembrane helix</keyword>
<comment type="catalytic activity">
    <reaction evidence="5">
        <text>a quinone + NADH + 5 H(+)(in) = a quinol + NAD(+) + 4 H(+)(out)</text>
        <dbReference type="Rhea" id="RHEA:57888"/>
        <dbReference type="ChEBI" id="CHEBI:15378"/>
        <dbReference type="ChEBI" id="CHEBI:24646"/>
        <dbReference type="ChEBI" id="CHEBI:57540"/>
        <dbReference type="ChEBI" id="CHEBI:57945"/>
        <dbReference type="ChEBI" id="CHEBI:132124"/>
    </reaction>
</comment>